<reference evidence="2" key="1">
    <citation type="submission" date="2016-04" db="EMBL/GenBank/DDBJ databases">
        <title>Fast-growing isolate from the root nodules of Vavilovia formosa.</title>
        <authorList>
            <person name="Kimeklis A."/>
            <person name="Safronova V."/>
            <person name="Belimov A."/>
            <person name="Andronov E."/>
        </authorList>
    </citation>
    <scope>NUCLEOTIDE SEQUENCE [LARGE SCALE GENOMIC DNA]</scope>
    <source>
        <strain evidence="2">Vaf-46</strain>
    </source>
</reference>
<sequence length="71" mass="7539">MQPDRSKAGAKSGRPVDGRLAARRKSKTDSCKNSLIVQRKLGSERITRRRGAASVVALARKISVSGCGSLS</sequence>
<proteinExistence type="predicted"/>
<evidence type="ECO:0000313" key="2">
    <source>
        <dbReference type="EMBL" id="OAP88069.1"/>
    </source>
</evidence>
<comment type="caution">
    <text evidence="2">The sequence shown here is derived from an EMBL/GenBank/DDBJ whole genome shotgun (WGS) entry which is preliminary data.</text>
</comment>
<dbReference type="AlphaFoldDB" id="A0A179B9N0"/>
<feature type="region of interest" description="Disordered" evidence="1">
    <location>
        <begin position="1"/>
        <end position="31"/>
    </location>
</feature>
<organism evidence="2">
    <name type="scientific">Rhizobium leguminosarum</name>
    <dbReference type="NCBI Taxonomy" id="384"/>
    <lineage>
        <taxon>Bacteria</taxon>
        <taxon>Pseudomonadati</taxon>
        <taxon>Pseudomonadota</taxon>
        <taxon>Alphaproteobacteria</taxon>
        <taxon>Hyphomicrobiales</taxon>
        <taxon>Rhizobiaceae</taxon>
        <taxon>Rhizobium/Agrobacterium group</taxon>
        <taxon>Rhizobium</taxon>
    </lineage>
</organism>
<gene>
    <name evidence="2" type="ORF">A4U53_35720</name>
</gene>
<evidence type="ECO:0000256" key="1">
    <source>
        <dbReference type="SAM" id="MobiDB-lite"/>
    </source>
</evidence>
<dbReference type="EMBL" id="LWBS01000465">
    <property type="protein sequence ID" value="OAP88069.1"/>
    <property type="molecule type" value="Genomic_DNA"/>
</dbReference>
<name>A0A179B9N0_RHILE</name>
<accession>A0A179B9N0</accession>
<protein>
    <submittedName>
        <fullName evidence="2">Uncharacterized protein</fullName>
    </submittedName>
</protein>